<dbReference type="EMBL" id="JAWZYT010002769">
    <property type="protein sequence ID" value="KAK4302211.1"/>
    <property type="molecule type" value="Genomic_DNA"/>
</dbReference>
<reference evidence="2" key="1">
    <citation type="submission" date="2023-11" db="EMBL/GenBank/DDBJ databases">
        <title>Genome assemblies of two species of porcelain crab, Petrolisthes cinctipes and Petrolisthes manimaculis (Anomura: Porcellanidae).</title>
        <authorList>
            <person name="Angst P."/>
        </authorList>
    </citation>
    <scope>NUCLEOTIDE SEQUENCE</scope>
    <source>
        <strain evidence="2">PB745_02</strain>
        <tissue evidence="2">Gill</tissue>
    </source>
</reference>
<organism evidence="2 3">
    <name type="scientific">Petrolisthes manimaculis</name>
    <dbReference type="NCBI Taxonomy" id="1843537"/>
    <lineage>
        <taxon>Eukaryota</taxon>
        <taxon>Metazoa</taxon>
        <taxon>Ecdysozoa</taxon>
        <taxon>Arthropoda</taxon>
        <taxon>Crustacea</taxon>
        <taxon>Multicrustacea</taxon>
        <taxon>Malacostraca</taxon>
        <taxon>Eumalacostraca</taxon>
        <taxon>Eucarida</taxon>
        <taxon>Decapoda</taxon>
        <taxon>Pleocyemata</taxon>
        <taxon>Anomura</taxon>
        <taxon>Galatheoidea</taxon>
        <taxon>Porcellanidae</taxon>
        <taxon>Petrolisthes</taxon>
    </lineage>
</organism>
<evidence type="ECO:0000313" key="3">
    <source>
        <dbReference type="Proteomes" id="UP001292094"/>
    </source>
</evidence>
<name>A0AAE1TYP6_9EUCA</name>
<proteinExistence type="predicted"/>
<protein>
    <submittedName>
        <fullName evidence="2">Uncharacterized protein</fullName>
    </submittedName>
</protein>
<feature type="compositionally biased region" description="Basic and acidic residues" evidence="1">
    <location>
        <begin position="1"/>
        <end position="17"/>
    </location>
</feature>
<gene>
    <name evidence="2" type="ORF">Pmani_025708</name>
</gene>
<keyword evidence="3" id="KW-1185">Reference proteome</keyword>
<dbReference type="AlphaFoldDB" id="A0AAE1TYP6"/>
<feature type="compositionally biased region" description="Polar residues" evidence="1">
    <location>
        <begin position="27"/>
        <end position="42"/>
    </location>
</feature>
<evidence type="ECO:0000313" key="2">
    <source>
        <dbReference type="EMBL" id="KAK4302211.1"/>
    </source>
</evidence>
<comment type="caution">
    <text evidence="2">The sequence shown here is derived from an EMBL/GenBank/DDBJ whole genome shotgun (WGS) entry which is preliminary data.</text>
</comment>
<feature type="region of interest" description="Disordered" evidence="1">
    <location>
        <begin position="1"/>
        <end position="43"/>
    </location>
</feature>
<sequence>MSGKDNTTEAHCGRDPSRTAISVGRPQHNTAGPQASHHSGCQDSERMTNYHYHHYYYNLNLVLQEK</sequence>
<dbReference type="Proteomes" id="UP001292094">
    <property type="component" value="Unassembled WGS sequence"/>
</dbReference>
<evidence type="ECO:0000256" key="1">
    <source>
        <dbReference type="SAM" id="MobiDB-lite"/>
    </source>
</evidence>
<accession>A0AAE1TYP6</accession>